<name>A0A5C6AYM5_9BACT</name>
<proteinExistence type="predicted"/>
<dbReference type="EMBL" id="SJPN01000003">
    <property type="protein sequence ID" value="TWU04780.1"/>
    <property type="molecule type" value="Genomic_DNA"/>
</dbReference>
<keyword evidence="2" id="KW-1185">Reference proteome</keyword>
<sequence length="63" mass="7142">MVKSMVQQFEKVNAEYSYFPVDGVAHRLQAILETKFDGKTVSDHSLGFCFEAMELGELIKATR</sequence>
<dbReference type="Proteomes" id="UP000320176">
    <property type="component" value="Unassembled WGS sequence"/>
</dbReference>
<evidence type="ECO:0000313" key="2">
    <source>
        <dbReference type="Proteomes" id="UP000320176"/>
    </source>
</evidence>
<dbReference type="AlphaFoldDB" id="A0A5C6AYM5"/>
<evidence type="ECO:0000313" key="1">
    <source>
        <dbReference type="EMBL" id="TWU04780.1"/>
    </source>
</evidence>
<comment type="caution">
    <text evidence="1">The sequence shown here is derived from an EMBL/GenBank/DDBJ whole genome shotgun (WGS) entry which is preliminary data.</text>
</comment>
<reference evidence="1 2" key="1">
    <citation type="submission" date="2019-02" db="EMBL/GenBank/DDBJ databases">
        <title>Deep-cultivation of Planctomycetes and their phenomic and genomic characterization uncovers novel biology.</title>
        <authorList>
            <person name="Wiegand S."/>
            <person name="Jogler M."/>
            <person name="Boedeker C."/>
            <person name="Pinto D."/>
            <person name="Vollmers J."/>
            <person name="Rivas-Marin E."/>
            <person name="Kohn T."/>
            <person name="Peeters S.H."/>
            <person name="Heuer A."/>
            <person name="Rast P."/>
            <person name="Oberbeckmann S."/>
            <person name="Bunk B."/>
            <person name="Jeske O."/>
            <person name="Meyerdierks A."/>
            <person name="Storesund J.E."/>
            <person name="Kallscheuer N."/>
            <person name="Luecker S."/>
            <person name="Lage O.M."/>
            <person name="Pohl T."/>
            <person name="Merkel B.J."/>
            <person name="Hornburger P."/>
            <person name="Mueller R.-W."/>
            <person name="Bruemmer F."/>
            <person name="Labrenz M."/>
            <person name="Spormann A.M."/>
            <person name="Op Den Camp H."/>
            <person name="Overmann J."/>
            <person name="Amann R."/>
            <person name="Jetten M.S.M."/>
            <person name="Mascher T."/>
            <person name="Medema M.H."/>
            <person name="Devos D.P."/>
            <person name="Kaster A.-K."/>
            <person name="Ovreas L."/>
            <person name="Rohde M."/>
            <person name="Galperin M.Y."/>
            <person name="Jogler C."/>
        </authorList>
    </citation>
    <scope>NUCLEOTIDE SEQUENCE [LARGE SCALE GENOMIC DNA]</scope>
    <source>
        <strain evidence="1 2">Pla52n</strain>
    </source>
</reference>
<gene>
    <name evidence="1" type="ORF">Pla52n_28240</name>
</gene>
<protein>
    <submittedName>
        <fullName evidence="1">Uncharacterized protein</fullName>
    </submittedName>
</protein>
<accession>A0A5C6AYM5</accession>
<organism evidence="1 2">
    <name type="scientific">Stieleria varia</name>
    <dbReference type="NCBI Taxonomy" id="2528005"/>
    <lineage>
        <taxon>Bacteria</taxon>
        <taxon>Pseudomonadati</taxon>
        <taxon>Planctomycetota</taxon>
        <taxon>Planctomycetia</taxon>
        <taxon>Pirellulales</taxon>
        <taxon>Pirellulaceae</taxon>
        <taxon>Stieleria</taxon>
    </lineage>
</organism>